<dbReference type="InterPro" id="IPR010998">
    <property type="entry name" value="Integrase_recombinase_N"/>
</dbReference>
<dbReference type="OrthoDB" id="3266428at2759"/>
<proteinExistence type="predicted"/>
<dbReference type="SUPFAM" id="SSF56349">
    <property type="entry name" value="DNA breaking-rejoining enzymes"/>
    <property type="match status" value="1"/>
</dbReference>
<sequence>FRSSLYFVKPPLSQSHSSQVMLHSLDEDAHGNYGTSLLHFTQFCDSQKISEVDCMPTSASLLSAFTSAHAGTVSDKTISNWLAGLHFWHTINHPKWNANDMHHHIHCGVSKMVPPSSKCSKCPPITLEALIILGKGLDNSSYFDSAIWATTCITFWSCSCLGELIIPSPNLFSPQKHISCSILPLSNCFLTNEDLTHFCSFHIPWTKTTRELGTDISITSQPHIIYPFITLHTHITINSGLPSSAPLFSFKLLNRPWQALMKPKFMRHCKQIWVKAGFPSMPGHTFCIGGATELLLQGVSPDVVTQQGHWNSQAFLKYWHSIKS</sequence>
<dbReference type="GO" id="GO:0003677">
    <property type="term" value="F:DNA binding"/>
    <property type="evidence" value="ECO:0007669"/>
    <property type="project" value="UniProtKB-KW"/>
</dbReference>
<name>A0A0D0D115_9AGAM</name>
<evidence type="ECO:0000313" key="4">
    <source>
        <dbReference type="Proteomes" id="UP000054538"/>
    </source>
</evidence>
<reference evidence="3 4" key="1">
    <citation type="submission" date="2014-04" db="EMBL/GenBank/DDBJ databases">
        <authorList>
            <consortium name="DOE Joint Genome Institute"/>
            <person name="Kuo A."/>
            <person name="Kohler A."/>
            <person name="Jargeat P."/>
            <person name="Nagy L.G."/>
            <person name="Floudas D."/>
            <person name="Copeland A."/>
            <person name="Barry K.W."/>
            <person name="Cichocki N."/>
            <person name="Veneault-Fourrey C."/>
            <person name="LaButti K."/>
            <person name="Lindquist E.A."/>
            <person name="Lipzen A."/>
            <person name="Lundell T."/>
            <person name="Morin E."/>
            <person name="Murat C."/>
            <person name="Sun H."/>
            <person name="Tunlid A."/>
            <person name="Henrissat B."/>
            <person name="Grigoriev I.V."/>
            <person name="Hibbett D.S."/>
            <person name="Martin F."/>
            <person name="Nordberg H.P."/>
            <person name="Cantor M.N."/>
            <person name="Hua S.X."/>
        </authorList>
    </citation>
    <scope>NUCLEOTIDE SEQUENCE [LARGE SCALE GENOMIC DNA]</scope>
    <source>
        <strain evidence="3 4">Ve08.2h10</strain>
    </source>
</reference>
<gene>
    <name evidence="3" type="ORF">PAXRUDRAFT_75598</name>
</gene>
<keyword evidence="1" id="KW-0238">DNA-binding</keyword>
<dbReference type="InParanoid" id="A0A0D0D115"/>
<organism evidence="3 4">
    <name type="scientific">Paxillus rubicundulus Ve08.2h10</name>
    <dbReference type="NCBI Taxonomy" id="930991"/>
    <lineage>
        <taxon>Eukaryota</taxon>
        <taxon>Fungi</taxon>
        <taxon>Dikarya</taxon>
        <taxon>Basidiomycota</taxon>
        <taxon>Agaricomycotina</taxon>
        <taxon>Agaricomycetes</taxon>
        <taxon>Agaricomycetidae</taxon>
        <taxon>Boletales</taxon>
        <taxon>Paxilineae</taxon>
        <taxon>Paxillaceae</taxon>
        <taxon>Paxillus</taxon>
    </lineage>
</organism>
<dbReference type="HOGENOM" id="CLU_003292_2_0_1"/>
<dbReference type="Proteomes" id="UP000054538">
    <property type="component" value="Unassembled WGS sequence"/>
</dbReference>
<dbReference type="Gene3D" id="1.10.443.10">
    <property type="entry name" value="Intergrase catalytic core"/>
    <property type="match status" value="1"/>
</dbReference>
<dbReference type="InterPro" id="IPR052925">
    <property type="entry name" value="Phage_Integrase-like_Recomb"/>
</dbReference>
<evidence type="ECO:0000256" key="2">
    <source>
        <dbReference type="ARBA" id="ARBA00023172"/>
    </source>
</evidence>
<dbReference type="PANTHER" id="PTHR34605">
    <property type="entry name" value="PHAGE_INTEGRASE DOMAIN-CONTAINING PROTEIN"/>
    <property type="match status" value="1"/>
</dbReference>
<dbReference type="STRING" id="930991.A0A0D0D115"/>
<dbReference type="InterPro" id="IPR013762">
    <property type="entry name" value="Integrase-like_cat_sf"/>
</dbReference>
<feature type="non-terminal residue" evidence="3">
    <location>
        <position position="1"/>
    </location>
</feature>
<keyword evidence="4" id="KW-1185">Reference proteome</keyword>
<dbReference type="EMBL" id="KN829674">
    <property type="protein sequence ID" value="KIK73504.1"/>
    <property type="molecule type" value="Genomic_DNA"/>
</dbReference>
<evidence type="ECO:0000256" key="1">
    <source>
        <dbReference type="ARBA" id="ARBA00023125"/>
    </source>
</evidence>
<feature type="non-terminal residue" evidence="3">
    <location>
        <position position="324"/>
    </location>
</feature>
<reference evidence="4" key="2">
    <citation type="submission" date="2015-01" db="EMBL/GenBank/DDBJ databases">
        <title>Evolutionary Origins and Diversification of the Mycorrhizal Mutualists.</title>
        <authorList>
            <consortium name="DOE Joint Genome Institute"/>
            <consortium name="Mycorrhizal Genomics Consortium"/>
            <person name="Kohler A."/>
            <person name="Kuo A."/>
            <person name="Nagy L.G."/>
            <person name="Floudas D."/>
            <person name="Copeland A."/>
            <person name="Barry K.W."/>
            <person name="Cichocki N."/>
            <person name="Veneault-Fourrey C."/>
            <person name="LaButti K."/>
            <person name="Lindquist E.A."/>
            <person name="Lipzen A."/>
            <person name="Lundell T."/>
            <person name="Morin E."/>
            <person name="Murat C."/>
            <person name="Riley R."/>
            <person name="Ohm R."/>
            <person name="Sun H."/>
            <person name="Tunlid A."/>
            <person name="Henrissat B."/>
            <person name="Grigoriev I.V."/>
            <person name="Hibbett D.S."/>
            <person name="Martin F."/>
        </authorList>
    </citation>
    <scope>NUCLEOTIDE SEQUENCE [LARGE SCALE GENOMIC DNA]</scope>
    <source>
        <strain evidence="4">Ve08.2h10</strain>
    </source>
</reference>
<evidence type="ECO:0000313" key="3">
    <source>
        <dbReference type="EMBL" id="KIK73504.1"/>
    </source>
</evidence>
<dbReference type="InterPro" id="IPR011010">
    <property type="entry name" value="DNA_brk_join_enz"/>
</dbReference>
<keyword evidence="2" id="KW-0233">DNA recombination</keyword>
<dbReference type="Gene3D" id="1.10.150.130">
    <property type="match status" value="1"/>
</dbReference>
<dbReference type="AlphaFoldDB" id="A0A0D0D115"/>
<dbReference type="PANTHER" id="PTHR34605:SF4">
    <property type="entry name" value="DNA ADENINE METHYLTRANSFERASE"/>
    <property type="match status" value="1"/>
</dbReference>
<dbReference type="GO" id="GO:0006310">
    <property type="term" value="P:DNA recombination"/>
    <property type="evidence" value="ECO:0007669"/>
    <property type="project" value="UniProtKB-KW"/>
</dbReference>
<accession>A0A0D0D115</accession>
<protein>
    <submittedName>
        <fullName evidence="3">Uncharacterized protein</fullName>
    </submittedName>
</protein>
<dbReference type="GO" id="GO:0015074">
    <property type="term" value="P:DNA integration"/>
    <property type="evidence" value="ECO:0007669"/>
    <property type="project" value="InterPro"/>
</dbReference>